<organism evidence="1 2">
    <name type="scientific">Pilimelia columellifera subsp. columellifera</name>
    <dbReference type="NCBI Taxonomy" id="706583"/>
    <lineage>
        <taxon>Bacteria</taxon>
        <taxon>Bacillati</taxon>
        <taxon>Actinomycetota</taxon>
        <taxon>Actinomycetes</taxon>
        <taxon>Micromonosporales</taxon>
        <taxon>Micromonosporaceae</taxon>
        <taxon>Pilimelia</taxon>
    </lineage>
</organism>
<evidence type="ECO:0000313" key="2">
    <source>
        <dbReference type="Proteomes" id="UP001499978"/>
    </source>
</evidence>
<proteinExistence type="predicted"/>
<sequence>MARAFLSDRYNRIENLDVLLAALDGIRASGAAGQAARVVGGDLSERRMYLRVTSPEVQVLAPKLLENYRSPFDGRRGADLPVISGGFIISNSETGCGAFFVAPWLQFEVCRNGLVVKQNQLRRAHLGAQLTDEDGVIEASPETQRKNLELITAKTTDAVRSFLDVDYVTRIVRELEAEAGVEIRDPDTTIKLVGQKLRYSEEQQHDILNHFIRGGDPSAGGIMHAVTSVAQTLTDADSAFELESTAIGAMRLAAATA</sequence>
<dbReference type="EMBL" id="BAAARY010000008">
    <property type="protein sequence ID" value="GAA2522815.1"/>
    <property type="molecule type" value="Genomic_DNA"/>
</dbReference>
<reference evidence="2" key="1">
    <citation type="journal article" date="2019" name="Int. J. Syst. Evol. Microbiol.">
        <title>The Global Catalogue of Microorganisms (GCM) 10K type strain sequencing project: providing services to taxonomists for standard genome sequencing and annotation.</title>
        <authorList>
            <consortium name="The Broad Institute Genomics Platform"/>
            <consortium name="The Broad Institute Genome Sequencing Center for Infectious Disease"/>
            <person name="Wu L."/>
            <person name="Ma J."/>
        </authorList>
    </citation>
    <scope>NUCLEOTIDE SEQUENCE [LARGE SCALE GENOMIC DNA]</scope>
    <source>
        <strain evidence="2">JCM 3367</strain>
    </source>
</reference>
<comment type="caution">
    <text evidence="1">The sequence shown here is derived from an EMBL/GenBank/DDBJ whole genome shotgun (WGS) entry which is preliminary data.</text>
</comment>
<dbReference type="Proteomes" id="UP001499978">
    <property type="component" value="Unassembled WGS sequence"/>
</dbReference>
<evidence type="ECO:0000313" key="1">
    <source>
        <dbReference type="EMBL" id="GAA2522815.1"/>
    </source>
</evidence>
<protein>
    <recommendedName>
        <fullName evidence="3">DUF932 domain-containing protein</fullName>
    </recommendedName>
</protein>
<name>A0ABP6ATE5_9ACTN</name>
<gene>
    <name evidence="1" type="ORF">GCM10010201_21220</name>
</gene>
<evidence type="ECO:0008006" key="3">
    <source>
        <dbReference type="Google" id="ProtNLM"/>
    </source>
</evidence>
<dbReference type="RefSeq" id="WP_344171785.1">
    <property type="nucleotide sequence ID" value="NZ_BAAARY010000008.1"/>
</dbReference>
<accession>A0ABP6ATE5</accession>
<keyword evidence="2" id="KW-1185">Reference proteome</keyword>